<feature type="domain" description="EamA" evidence="2">
    <location>
        <begin position="152"/>
        <end position="282"/>
    </location>
</feature>
<feature type="transmembrane region" description="Helical" evidence="1">
    <location>
        <begin position="265"/>
        <end position="283"/>
    </location>
</feature>
<dbReference type="PANTHER" id="PTHR22911">
    <property type="entry name" value="ACYL-MALONYL CONDENSING ENZYME-RELATED"/>
    <property type="match status" value="1"/>
</dbReference>
<dbReference type="GO" id="GO:0016020">
    <property type="term" value="C:membrane"/>
    <property type="evidence" value="ECO:0007669"/>
    <property type="project" value="InterPro"/>
</dbReference>
<dbReference type="InterPro" id="IPR037185">
    <property type="entry name" value="EmrE-like"/>
</dbReference>
<dbReference type="SUPFAM" id="SSF103481">
    <property type="entry name" value="Multidrug resistance efflux transporter EmrE"/>
    <property type="match status" value="2"/>
</dbReference>
<reference evidence="3" key="2">
    <citation type="submission" date="2008-05" db="EMBL/GenBank/DDBJ databases">
        <authorList>
            <person name="Martin-Cuadrado A.-B."/>
            <person name="Rodriguez-Valera F."/>
            <person name="Moreira D."/>
            <person name="Alba J.-C."/>
            <person name="Ivars-Martinez E."/>
            <person name="Henn M.R."/>
            <person name="Talla E."/>
            <person name="Lopez-Garcia P."/>
        </authorList>
    </citation>
    <scope>NUCLEOTIDE SEQUENCE</scope>
</reference>
<protein>
    <submittedName>
        <fullName evidence="3">Permease drug/metabolite transporter (DMT) superfamily</fullName>
    </submittedName>
</protein>
<feature type="transmembrane region" description="Helical" evidence="1">
    <location>
        <begin position="125"/>
        <end position="141"/>
    </location>
</feature>
<dbReference type="EMBL" id="EU686620">
    <property type="protein sequence ID" value="ACF09612.1"/>
    <property type="molecule type" value="Genomic_DNA"/>
</dbReference>
<organism evidence="3">
    <name type="scientific">uncultured marine crenarchaeote AD1000-325-A12</name>
    <dbReference type="NCBI Taxonomy" id="526639"/>
    <lineage>
        <taxon>Archaea</taxon>
        <taxon>Nitrososphaerota</taxon>
        <taxon>Nitrososphaeria</taxon>
        <taxon>Nitrosopumilales</taxon>
        <taxon>environmental samples</taxon>
    </lineage>
</organism>
<feature type="transmembrane region" description="Helical" evidence="1">
    <location>
        <begin position="72"/>
        <end position="90"/>
    </location>
</feature>
<accession>B3V5Q4</accession>
<feature type="transmembrane region" description="Helical" evidence="1">
    <location>
        <begin position="240"/>
        <end position="259"/>
    </location>
</feature>
<name>B3V5Q4_9ARCH</name>
<dbReference type="AlphaFoldDB" id="B3V5Q4"/>
<feature type="transmembrane region" description="Helical" evidence="1">
    <location>
        <begin position="177"/>
        <end position="194"/>
    </location>
</feature>
<feature type="domain" description="EamA" evidence="2">
    <location>
        <begin position="6"/>
        <end position="141"/>
    </location>
</feature>
<keyword evidence="1" id="KW-0812">Transmembrane</keyword>
<dbReference type="InterPro" id="IPR000620">
    <property type="entry name" value="EamA_dom"/>
</dbReference>
<feature type="transmembrane region" description="Helical" evidence="1">
    <location>
        <begin position="34"/>
        <end position="51"/>
    </location>
</feature>
<evidence type="ECO:0000256" key="1">
    <source>
        <dbReference type="SAM" id="Phobius"/>
    </source>
</evidence>
<keyword evidence="1" id="KW-0472">Membrane</keyword>
<evidence type="ECO:0000313" key="3">
    <source>
        <dbReference type="EMBL" id="ACF09612.1"/>
    </source>
</evidence>
<feature type="transmembrane region" description="Helical" evidence="1">
    <location>
        <begin position="206"/>
        <end position="228"/>
    </location>
</feature>
<proteinExistence type="predicted"/>
<reference evidence="3" key="1">
    <citation type="journal article" date="2008" name="ISME J.">
        <title>Hindsight in the relative abundance, metabolic potential and genome dynamics of uncultivated marine archaea from comparative metagenomic analyses of bathypelagic plankton of different oceanic regions.</title>
        <authorList>
            <person name="Martin-Cuadrado A.B."/>
            <person name="Rodriguez-Valera F."/>
            <person name="Moreira D."/>
            <person name="Alba J.C."/>
            <person name="Ivars-Martinez E."/>
            <person name="Henn M.R."/>
            <person name="Talla E."/>
            <person name="Lopez-Garcia P."/>
        </authorList>
    </citation>
    <scope>NUCLEOTIDE SEQUENCE</scope>
</reference>
<evidence type="ECO:0000259" key="2">
    <source>
        <dbReference type="Pfam" id="PF00892"/>
    </source>
</evidence>
<keyword evidence="1" id="KW-1133">Transmembrane helix</keyword>
<feature type="transmembrane region" description="Helical" evidence="1">
    <location>
        <begin position="153"/>
        <end position="170"/>
    </location>
</feature>
<dbReference type="Pfam" id="PF00892">
    <property type="entry name" value="EamA"/>
    <property type="match status" value="2"/>
</dbReference>
<sequence>MNSKQLGIIEIIIATLIWGTLGIIIKSIEMEPASIVAYRSLIAVPIMIFLLRKKVHLIKNKKKEKKKGNFMLLVLSGIAITLAWTAHFSAFKLTSIANTVILLYTGPVYVAVLSPLLLKEVREKRANICLILSVLGMLLIYNQGLGNELNNKGLLFGALSGILFAFVIISTKKLSKYYSSITIVGTQIIISAIILSPELVVEREVIINNIILLLTLGIIHTAIAEFLYIDGLIKISAQKASTISYIEPASAIIYAIILFNEIPQGLEIVGITLIALSNLILNIKSKDILEIIKR</sequence>
<feature type="transmembrane region" description="Helical" evidence="1">
    <location>
        <begin position="7"/>
        <end position="28"/>
    </location>
</feature>
<feature type="transmembrane region" description="Helical" evidence="1">
    <location>
        <begin position="96"/>
        <end position="118"/>
    </location>
</feature>